<evidence type="ECO:0000256" key="5">
    <source>
        <dbReference type="ARBA" id="ARBA00001892"/>
    </source>
</evidence>
<dbReference type="InterPro" id="IPR002159">
    <property type="entry name" value="CD36_fam"/>
</dbReference>
<keyword evidence="13" id="KW-1003">Cell membrane</keyword>
<dbReference type="GO" id="GO:0005794">
    <property type="term" value="C:Golgi apparatus"/>
    <property type="evidence" value="ECO:0007669"/>
    <property type="project" value="UniProtKB-SubCell"/>
</dbReference>
<keyword evidence="16" id="KW-0832">Ubl conjugation</keyword>
<evidence type="ECO:0000256" key="17">
    <source>
        <dbReference type="ARBA" id="ARBA00022889"/>
    </source>
</evidence>
<evidence type="ECO:0000256" key="14">
    <source>
        <dbReference type="ARBA" id="ARBA00022499"/>
    </source>
</evidence>
<comment type="subcellular location">
    <subcellularLocation>
        <location evidence="6">Apical cell membrane</location>
    </subcellularLocation>
    <subcellularLocation>
        <location evidence="9">Cell membrane</location>
        <topology evidence="9">Multi-pass membrane protein</topology>
    </subcellularLocation>
    <subcellularLocation>
        <location evidence="8">Golgi apparatus</location>
    </subcellularLocation>
    <subcellularLocation>
        <location evidence="7">Membrane raft</location>
    </subcellularLocation>
</comment>
<comment type="caution">
    <text evidence="34">The sequence shown here is derived from an EMBL/GenBank/DDBJ whole genome shotgun (WGS) entry which is preliminary data.</text>
</comment>
<keyword evidence="23 32" id="KW-1015">Disulfide bond</keyword>
<evidence type="ECO:0000256" key="21">
    <source>
        <dbReference type="ARBA" id="ARBA00023136"/>
    </source>
</evidence>
<dbReference type="GO" id="GO:0034383">
    <property type="term" value="P:low-density lipoprotein particle clearance"/>
    <property type="evidence" value="ECO:0007669"/>
    <property type="project" value="TreeGrafter"/>
</dbReference>
<reference evidence="34 35" key="1">
    <citation type="submission" date="2019-04" db="EMBL/GenBank/DDBJ databases">
        <title>Draft genome of the big-headed turtle Platysternon megacephalum.</title>
        <authorList>
            <person name="Gong S."/>
        </authorList>
    </citation>
    <scope>NUCLEOTIDE SEQUENCE [LARGE SCALE GENOMIC DNA]</scope>
    <source>
        <strain evidence="34">DO16091913</strain>
        <tissue evidence="34">Muscle</tissue>
    </source>
</reference>
<evidence type="ECO:0000256" key="28">
    <source>
        <dbReference type="ARBA" id="ARBA00029966"/>
    </source>
</evidence>
<evidence type="ECO:0000256" key="3">
    <source>
        <dbReference type="ARBA" id="ARBA00000934"/>
    </source>
</evidence>
<keyword evidence="18 33" id="KW-1133">Transmembrane helix</keyword>
<dbReference type="PANTHER" id="PTHR11923:SF12">
    <property type="entry name" value="PLATELET GLYCOPROTEIN 4"/>
    <property type="match status" value="1"/>
</dbReference>
<keyword evidence="22" id="KW-0564">Palmitate</keyword>
<sequence length="479" mass="53913">MGCCRNCGLLTGAIIGVVLAVFGGALIPLGDYLVNRTIRKEDVIENGTIAYENWVVPGSAVYRQFWFYDVQNPEEVMNNGSRPILKQIGPYTYRMRYLPKENITQHPDYTVSYMLPNVARFEPDMSVGSENDTFTCINLAVVAAPAMYQNSFVQILLNTWIKSSKSLMLQTRSVKEILWGYEDPFLKKVLFPVERTVGVFYPYNGTSDGLYRVFNGKDDISKTAIIQSYKNKSTLSIWAGQCDMVNGTDGASFPPFVKKDRILSFFSSDICRSIYGIFDSEQIVKEIPLYRFSVPRAAFASPLETPENKCFCTETVLSKNCTASGALDISACKEGKPVYITLPHFLYASEDVSENIEGLSANKDEHETFLDVEPTTGFTLRFAKKLQINLLVKPAPKIDALSKLTKSYIFPVLWLNETATIDDEKAAMFRSKVISPIKLLHLLQVVLIIVGCMMFLVFMVSYCICRSNKSSNKRDNSYM</sequence>
<dbReference type="STRING" id="55544.A0A4D9E851"/>
<protein>
    <recommendedName>
        <fullName evidence="11">Platelet glycoprotein 4</fullName>
    </recommendedName>
    <alternativeName>
        <fullName evidence="31">Glycoprotein IIIb</fullName>
    </alternativeName>
    <alternativeName>
        <fullName evidence="29">PAS IV</fullName>
    </alternativeName>
    <alternativeName>
        <fullName evidence="30">PAS-4</fullName>
    </alternativeName>
    <alternativeName>
        <fullName evidence="28">Platelet glycoprotein IV</fullName>
    </alternativeName>
</protein>
<dbReference type="Proteomes" id="UP000297703">
    <property type="component" value="Unassembled WGS sequence"/>
</dbReference>
<dbReference type="GO" id="GO:0007155">
    <property type="term" value="P:cell adhesion"/>
    <property type="evidence" value="ECO:0007669"/>
    <property type="project" value="UniProtKB-KW"/>
</dbReference>
<evidence type="ECO:0000256" key="16">
    <source>
        <dbReference type="ARBA" id="ARBA00022843"/>
    </source>
</evidence>
<keyword evidence="15 33" id="KW-0812">Transmembrane</keyword>
<evidence type="ECO:0000256" key="30">
    <source>
        <dbReference type="ARBA" id="ARBA00032188"/>
    </source>
</evidence>
<evidence type="ECO:0000256" key="23">
    <source>
        <dbReference type="ARBA" id="ARBA00023157"/>
    </source>
</evidence>
<organism evidence="34 35">
    <name type="scientific">Platysternon megacephalum</name>
    <name type="common">big-headed turtle</name>
    <dbReference type="NCBI Taxonomy" id="55544"/>
    <lineage>
        <taxon>Eukaryota</taxon>
        <taxon>Metazoa</taxon>
        <taxon>Chordata</taxon>
        <taxon>Craniata</taxon>
        <taxon>Vertebrata</taxon>
        <taxon>Euteleostomi</taxon>
        <taxon>Archelosauria</taxon>
        <taxon>Testudinata</taxon>
        <taxon>Testudines</taxon>
        <taxon>Cryptodira</taxon>
        <taxon>Durocryptodira</taxon>
        <taxon>Testudinoidea</taxon>
        <taxon>Platysternidae</taxon>
        <taxon>Platysternon</taxon>
    </lineage>
</organism>
<evidence type="ECO:0000256" key="7">
    <source>
        <dbReference type="ARBA" id="ARBA00004285"/>
    </source>
</evidence>
<dbReference type="GO" id="GO:0005044">
    <property type="term" value="F:scavenger receptor activity"/>
    <property type="evidence" value="ECO:0007669"/>
    <property type="project" value="TreeGrafter"/>
</dbReference>
<reference evidence="34 35" key="2">
    <citation type="submission" date="2019-04" db="EMBL/GenBank/DDBJ databases">
        <title>The genome sequence of big-headed turtle.</title>
        <authorList>
            <person name="Gong S."/>
        </authorList>
    </citation>
    <scope>NUCLEOTIDE SEQUENCE [LARGE SCALE GENOMIC DNA]</scope>
    <source>
        <strain evidence="34">DO16091913</strain>
        <tissue evidence="34">Muscle</tissue>
    </source>
</reference>
<dbReference type="PANTHER" id="PTHR11923">
    <property type="entry name" value="SCAVENGER RECEPTOR CLASS B TYPE-1 SR-B1"/>
    <property type="match status" value="1"/>
</dbReference>
<comment type="catalytic activity">
    <reaction evidence="27">
        <text>tetracosanoate(out) = tetracosanoate(in)</text>
        <dbReference type="Rhea" id="RHEA:45260"/>
        <dbReference type="ChEBI" id="CHEBI:31014"/>
    </reaction>
    <physiologicalReaction direction="left-to-right" evidence="27">
        <dbReference type="Rhea" id="RHEA:45261"/>
    </physiologicalReaction>
</comment>
<dbReference type="AlphaFoldDB" id="A0A4D9E851"/>
<dbReference type="GO" id="GO:0005041">
    <property type="term" value="F:low-density lipoprotein particle receptor activity"/>
    <property type="evidence" value="ECO:0007669"/>
    <property type="project" value="TreeGrafter"/>
</dbReference>
<name>A0A4D9E851_9SAUR</name>
<gene>
    <name evidence="34" type="ORF">DR999_PMT11287</name>
</gene>
<keyword evidence="21 33" id="KW-0472">Membrane</keyword>
<keyword evidence="20" id="KW-0445">Lipid transport</keyword>
<keyword evidence="35" id="KW-1185">Reference proteome</keyword>
<evidence type="ECO:0000256" key="19">
    <source>
        <dbReference type="ARBA" id="ARBA00023034"/>
    </source>
</evidence>
<dbReference type="InterPro" id="IPR005428">
    <property type="entry name" value="CD36/SCARB1/SNMP1"/>
</dbReference>
<proteinExistence type="inferred from homology"/>
<keyword evidence="26" id="KW-0449">Lipoprotein</keyword>
<evidence type="ECO:0000256" key="1">
    <source>
        <dbReference type="ARBA" id="ARBA00000542"/>
    </source>
</evidence>
<keyword evidence="34" id="KW-0687">Ribonucleoprotein</keyword>
<feature type="disulfide bond" evidence="32">
    <location>
        <begin position="242"/>
        <end position="310"/>
    </location>
</feature>
<feature type="transmembrane region" description="Helical" evidence="33">
    <location>
        <begin position="7"/>
        <end position="29"/>
    </location>
</feature>
<evidence type="ECO:0000256" key="10">
    <source>
        <dbReference type="ARBA" id="ARBA00010532"/>
    </source>
</evidence>
<evidence type="ECO:0000313" key="34">
    <source>
        <dbReference type="EMBL" id="TFK06037.1"/>
    </source>
</evidence>
<keyword evidence="19" id="KW-0333">Golgi apparatus</keyword>
<dbReference type="GO" id="GO:0044539">
    <property type="term" value="P:long-chain fatty acid import into cell"/>
    <property type="evidence" value="ECO:0007669"/>
    <property type="project" value="TreeGrafter"/>
</dbReference>
<evidence type="ECO:0000256" key="2">
    <source>
        <dbReference type="ARBA" id="ARBA00000626"/>
    </source>
</evidence>
<evidence type="ECO:0000256" key="6">
    <source>
        <dbReference type="ARBA" id="ARBA00004221"/>
    </source>
</evidence>
<dbReference type="PRINTS" id="PR01610">
    <property type="entry name" value="CD36ANTIGEN"/>
</dbReference>
<dbReference type="Pfam" id="PF01130">
    <property type="entry name" value="CD36"/>
    <property type="match status" value="1"/>
</dbReference>
<comment type="catalytic activity">
    <reaction evidence="4">
        <text>tetradecanoate(out) = tetradecanoate(in)</text>
        <dbReference type="Rhea" id="RHEA:45252"/>
        <dbReference type="ChEBI" id="CHEBI:30807"/>
    </reaction>
    <physiologicalReaction direction="left-to-right" evidence="4">
        <dbReference type="Rhea" id="RHEA:45253"/>
    </physiologicalReaction>
</comment>
<dbReference type="PRINTS" id="PR01609">
    <property type="entry name" value="CD36FAMILY"/>
</dbReference>
<comment type="catalytic activity">
    <reaction evidence="3">
        <text>hexadecanoate(out) = hexadecanoate(in)</text>
        <dbReference type="Rhea" id="RHEA:45256"/>
        <dbReference type="ChEBI" id="CHEBI:7896"/>
    </reaction>
    <physiologicalReaction direction="left-to-right" evidence="3">
        <dbReference type="Rhea" id="RHEA:45257"/>
    </physiologicalReaction>
</comment>
<dbReference type="GO" id="GO:0005901">
    <property type="term" value="C:caveola"/>
    <property type="evidence" value="ECO:0007669"/>
    <property type="project" value="TreeGrafter"/>
</dbReference>
<keyword evidence="24" id="KW-0675">Receptor</keyword>
<keyword evidence="14" id="KW-1017">Isopeptide bond</keyword>
<dbReference type="GO" id="GO:0030169">
    <property type="term" value="F:low-density lipoprotein particle binding"/>
    <property type="evidence" value="ECO:0007669"/>
    <property type="project" value="TreeGrafter"/>
</dbReference>
<dbReference type="GO" id="GO:0005840">
    <property type="term" value="C:ribosome"/>
    <property type="evidence" value="ECO:0007669"/>
    <property type="project" value="UniProtKB-KW"/>
</dbReference>
<evidence type="ECO:0000256" key="29">
    <source>
        <dbReference type="ARBA" id="ARBA00031821"/>
    </source>
</evidence>
<accession>A0A4D9E851</accession>
<comment type="catalytic activity">
    <reaction evidence="1">
        <text>(9Z,12Z)-octadecadienoate(out) = (9Z,12Z)-octadecadienoate(in)</text>
        <dbReference type="Rhea" id="RHEA:45264"/>
        <dbReference type="ChEBI" id="CHEBI:30245"/>
    </reaction>
    <physiologicalReaction direction="left-to-right" evidence="1">
        <dbReference type="Rhea" id="RHEA:45265"/>
    </physiologicalReaction>
</comment>
<evidence type="ECO:0000256" key="9">
    <source>
        <dbReference type="ARBA" id="ARBA00004651"/>
    </source>
</evidence>
<evidence type="ECO:0000256" key="13">
    <source>
        <dbReference type="ARBA" id="ARBA00022475"/>
    </source>
</evidence>
<dbReference type="GO" id="GO:0150094">
    <property type="term" value="P:amyloid-beta clearance by cellular catabolic process"/>
    <property type="evidence" value="ECO:0007669"/>
    <property type="project" value="TreeGrafter"/>
</dbReference>
<evidence type="ECO:0000256" key="27">
    <source>
        <dbReference type="ARBA" id="ARBA00023949"/>
    </source>
</evidence>
<keyword evidence="34" id="KW-0689">Ribosomal protein</keyword>
<evidence type="ECO:0000256" key="11">
    <source>
        <dbReference type="ARBA" id="ARBA00020772"/>
    </source>
</evidence>
<evidence type="ECO:0000256" key="8">
    <source>
        <dbReference type="ARBA" id="ARBA00004555"/>
    </source>
</evidence>
<evidence type="ECO:0000256" key="32">
    <source>
        <dbReference type="PIRSR" id="PIRSR605428-52"/>
    </source>
</evidence>
<evidence type="ECO:0000256" key="31">
    <source>
        <dbReference type="ARBA" id="ARBA00032780"/>
    </source>
</evidence>
<evidence type="ECO:0000256" key="12">
    <source>
        <dbReference type="ARBA" id="ARBA00022448"/>
    </source>
</evidence>
<dbReference type="EMBL" id="QXTE01000104">
    <property type="protein sequence ID" value="TFK06037.1"/>
    <property type="molecule type" value="Genomic_DNA"/>
</dbReference>
<evidence type="ECO:0000256" key="20">
    <source>
        <dbReference type="ARBA" id="ARBA00023055"/>
    </source>
</evidence>
<keyword evidence="12" id="KW-0813">Transport</keyword>
<evidence type="ECO:0000256" key="22">
    <source>
        <dbReference type="ARBA" id="ARBA00023139"/>
    </source>
</evidence>
<dbReference type="GO" id="GO:0006898">
    <property type="term" value="P:receptor-mediated endocytosis"/>
    <property type="evidence" value="ECO:0007669"/>
    <property type="project" value="TreeGrafter"/>
</dbReference>
<comment type="catalytic activity">
    <reaction evidence="2">
        <text>(9Z)-octadecenoate(out) = (9Z)-octadecenoate(in)</text>
        <dbReference type="Rhea" id="RHEA:33655"/>
        <dbReference type="ChEBI" id="CHEBI:30823"/>
    </reaction>
    <physiologicalReaction direction="left-to-right" evidence="2">
        <dbReference type="Rhea" id="RHEA:33656"/>
    </physiologicalReaction>
</comment>
<evidence type="ECO:0000256" key="15">
    <source>
        <dbReference type="ARBA" id="ARBA00022692"/>
    </source>
</evidence>
<comment type="similarity">
    <text evidence="10">Belongs to the CD36 family.</text>
</comment>
<evidence type="ECO:0000313" key="35">
    <source>
        <dbReference type="Proteomes" id="UP000297703"/>
    </source>
</evidence>
<dbReference type="GO" id="GO:0009986">
    <property type="term" value="C:cell surface"/>
    <property type="evidence" value="ECO:0007669"/>
    <property type="project" value="TreeGrafter"/>
</dbReference>
<dbReference type="GO" id="GO:0016324">
    <property type="term" value="C:apical plasma membrane"/>
    <property type="evidence" value="ECO:0007669"/>
    <property type="project" value="UniProtKB-SubCell"/>
</dbReference>
<feature type="transmembrane region" description="Helical" evidence="33">
    <location>
        <begin position="439"/>
        <end position="464"/>
    </location>
</feature>
<evidence type="ECO:0000256" key="18">
    <source>
        <dbReference type="ARBA" id="ARBA00022989"/>
    </source>
</evidence>
<evidence type="ECO:0000256" key="4">
    <source>
        <dbReference type="ARBA" id="ARBA00000996"/>
    </source>
</evidence>
<dbReference type="GO" id="GO:0019915">
    <property type="term" value="P:lipid storage"/>
    <property type="evidence" value="ECO:0007669"/>
    <property type="project" value="TreeGrafter"/>
</dbReference>
<keyword evidence="17" id="KW-0130">Cell adhesion</keyword>
<dbReference type="GO" id="GO:0042953">
    <property type="term" value="P:lipoprotein transport"/>
    <property type="evidence" value="ECO:0007669"/>
    <property type="project" value="TreeGrafter"/>
</dbReference>
<comment type="catalytic activity">
    <reaction evidence="5">
        <text>butanoate(out) = butanoate(in)</text>
        <dbReference type="Rhea" id="RHEA:45248"/>
        <dbReference type="ChEBI" id="CHEBI:17968"/>
    </reaction>
    <physiologicalReaction direction="left-to-right" evidence="5">
        <dbReference type="Rhea" id="RHEA:45249"/>
    </physiologicalReaction>
</comment>
<evidence type="ECO:0000256" key="33">
    <source>
        <dbReference type="SAM" id="Phobius"/>
    </source>
</evidence>
<evidence type="ECO:0000256" key="24">
    <source>
        <dbReference type="ARBA" id="ARBA00023170"/>
    </source>
</evidence>
<dbReference type="OrthoDB" id="195015at2759"/>
<feature type="disulfide bond" evidence="32">
    <location>
        <begin position="271"/>
        <end position="332"/>
    </location>
</feature>
<keyword evidence="25" id="KW-0325">Glycoprotein</keyword>
<evidence type="ECO:0000256" key="25">
    <source>
        <dbReference type="ARBA" id="ARBA00023180"/>
    </source>
</evidence>
<feature type="disulfide bond" evidence="32">
    <location>
        <begin position="312"/>
        <end position="321"/>
    </location>
</feature>
<evidence type="ECO:0000256" key="26">
    <source>
        <dbReference type="ARBA" id="ARBA00023288"/>
    </source>
</evidence>